<keyword evidence="1" id="KW-0812">Transmembrane</keyword>
<feature type="transmembrane region" description="Helical" evidence="1">
    <location>
        <begin position="116"/>
        <end position="139"/>
    </location>
</feature>
<keyword evidence="1" id="KW-1133">Transmembrane helix</keyword>
<gene>
    <name evidence="3" type="ORF">ENJ12_06295</name>
</gene>
<dbReference type="Proteomes" id="UP000886339">
    <property type="component" value="Unassembled WGS sequence"/>
</dbReference>
<keyword evidence="1" id="KW-0472">Membrane</keyword>
<sequence length="215" mass="23930">MNDFQIKAPEELEKLHLRIQDMLAGYADEELDGQDKMLVEAHLAGCESCRKDVMRQQVLHRQLGSIPVPQLTAQQQARFDEALKEAALASGNSRAFFPSAWKHLLKLKWLENRNKTFWVATAGWSLVVLLLVTTVFSGMKDGTNGSIPMVQDVVMEYRQLARTSLPQETPVQGTALPVSWPNAKVLATWTTRVGGAPANAFAVRSGDQILLQFEV</sequence>
<evidence type="ECO:0000259" key="2">
    <source>
        <dbReference type="Pfam" id="PF13490"/>
    </source>
</evidence>
<dbReference type="Pfam" id="PF13490">
    <property type="entry name" value="zf-HC2"/>
    <property type="match status" value="1"/>
</dbReference>
<comment type="caution">
    <text evidence="3">The sequence shown here is derived from an EMBL/GenBank/DDBJ whole genome shotgun (WGS) entry which is preliminary data.</text>
</comment>
<reference evidence="3" key="1">
    <citation type="journal article" date="2020" name="mSystems">
        <title>Genome- and Community-Level Interaction Insights into Carbon Utilization and Element Cycling Functions of Hydrothermarchaeota in Hydrothermal Sediment.</title>
        <authorList>
            <person name="Zhou Z."/>
            <person name="Liu Y."/>
            <person name="Xu W."/>
            <person name="Pan J."/>
            <person name="Luo Z.H."/>
            <person name="Li M."/>
        </authorList>
    </citation>
    <scope>NUCLEOTIDE SEQUENCE [LARGE SCALE GENOMIC DNA]</scope>
    <source>
        <strain evidence="3">HyVt-458</strain>
    </source>
</reference>
<proteinExistence type="predicted"/>
<accession>A0A831WBI3</accession>
<organism evidence="3">
    <name type="scientific">Thiolapillus brandeum</name>
    <dbReference type="NCBI Taxonomy" id="1076588"/>
    <lineage>
        <taxon>Bacteria</taxon>
        <taxon>Pseudomonadati</taxon>
        <taxon>Pseudomonadota</taxon>
        <taxon>Gammaproteobacteria</taxon>
        <taxon>Chromatiales</taxon>
        <taxon>Sedimenticolaceae</taxon>
        <taxon>Thiolapillus</taxon>
    </lineage>
</organism>
<dbReference type="Gene3D" id="1.10.10.1320">
    <property type="entry name" value="Anti-sigma factor, zinc-finger domain"/>
    <property type="match status" value="1"/>
</dbReference>
<feature type="non-terminal residue" evidence="3">
    <location>
        <position position="215"/>
    </location>
</feature>
<dbReference type="AlphaFoldDB" id="A0A831WBI3"/>
<dbReference type="InterPro" id="IPR027383">
    <property type="entry name" value="Znf_put"/>
</dbReference>
<evidence type="ECO:0000313" key="3">
    <source>
        <dbReference type="EMBL" id="HEC06440.1"/>
    </source>
</evidence>
<dbReference type="EMBL" id="DRLF01000222">
    <property type="protein sequence ID" value="HEC06440.1"/>
    <property type="molecule type" value="Genomic_DNA"/>
</dbReference>
<feature type="domain" description="Putative zinc-finger" evidence="2">
    <location>
        <begin position="19"/>
        <end position="50"/>
    </location>
</feature>
<protein>
    <recommendedName>
        <fullName evidence="2">Putative zinc-finger domain-containing protein</fullName>
    </recommendedName>
</protein>
<dbReference type="InterPro" id="IPR041916">
    <property type="entry name" value="Anti_sigma_zinc_sf"/>
</dbReference>
<name>A0A831WBI3_9GAMM</name>
<evidence type="ECO:0000256" key="1">
    <source>
        <dbReference type="SAM" id="Phobius"/>
    </source>
</evidence>